<organism evidence="2 3">
    <name type="scientific">Candidatus Korarchaeum cryptofilum</name>
    <dbReference type="NCBI Taxonomy" id="498846"/>
    <lineage>
        <taxon>Archaea</taxon>
        <taxon>Thermoproteota</taxon>
        <taxon>Candidatus Korarchaeia</taxon>
        <taxon>Candidatus Korarchaeales</taxon>
        <taxon>Candidatus Korarchaeaceae</taxon>
        <taxon>Candidatus Korarchaeum</taxon>
    </lineage>
</organism>
<evidence type="ECO:0000256" key="1">
    <source>
        <dbReference type="SAM" id="Phobius"/>
    </source>
</evidence>
<protein>
    <submittedName>
        <fullName evidence="2">Uncharacterized protein</fullName>
    </submittedName>
</protein>
<comment type="caution">
    <text evidence="2">The sequence shown here is derived from an EMBL/GenBank/DDBJ whole genome shotgun (WGS) entry which is preliminary data.</text>
</comment>
<accession>A0A3R9PDZ2</accession>
<dbReference type="AlphaFoldDB" id="A0A3R9PDZ2"/>
<evidence type="ECO:0000313" key="2">
    <source>
        <dbReference type="EMBL" id="RSN69194.1"/>
    </source>
</evidence>
<keyword evidence="1" id="KW-1133">Transmembrane helix</keyword>
<dbReference type="Proteomes" id="UP000278149">
    <property type="component" value="Unassembled WGS sequence"/>
</dbReference>
<feature type="transmembrane region" description="Helical" evidence="1">
    <location>
        <begin position="12"/>
        <end position="35"/>
    </location>
</feature>
<keyword evidence="1" id="KW-0812">Transmembrane</keyword>
<feature type="transmembrane region" description="Helical" evidence="1">
    <location>
        <begin position="42"/>
        <end position="63"/>
    </location>
</feature>
<name>A0A3R9PDZ2_9CREN</name>
<feature type="transmembrane region" description="Helical" evidence="1">
    <location>
        <begin position="75"/>
        <end position="97"/>
    </location>
</feature>
<reference evidence="2 3" key="1">
    <citation type="submission" date="2018-10" db="EMBL/GenBank/DDBJ databases">
        <title>Co-occurring genomic capacity for anaerobic methane metabolism and dissimilatory sulfite reduction discovered in the Korarchaeota.</title>
        <authorList>
            <person name="Mckay L.J."/>
            <person name="Dlakic M."/>
            <person name="Fields M.W."/>
            <person name="Delmont T.O."/>
            <person name="Eren A.M."/>
            <person name="Jay Z.J."/>
            <person name="Klingelsmith K.B."/>
            <person name="Rusch D.B."/>
            <person name="Inskeep W.P."/>
        </authorList>
    </citation>
    <scope>NUCLEOTIDE SEQUENCE [LARGE SCALE GENOMIC DNA]</scope>
    <source>
        <strain evidence="2 3">WS</strain>
    </source>
</reference>
<keyword evidence="1" id="KW-0472">Membrane</keyword>
<sequence>MIGSAAPELSSLLLFGSFLYFLIIWMLVSSILWFFEQASFSSSMLCAGTGIGGFSIYNIYYIVVEYSSESTTLLLNFWYLPYFLSYILSLSLTFIIATRTGVELNLKKAAITWLIVYLVSWIKGI</sequence>
<evidence type="ECO:0000313" key="3">
    <source>
        <dbReference type="Proteomes" id="UP000278149"/>
    </source>
</evidence>
<dbReference type="EMBL" id="RCOR01000021">
    <property type="protein sequence ID" value="RSN69194.1"/>
    <property type="molecule type" value="Genomic_DNA"/>
</dbReference>
<proteinExistence type="predicted"/>
<gene>
    <name evidence="2" type="ORF">D9Q81_04070</name>
</gene>